<dbReference type="InterPro" id="IPR003594">
    <property type="entry name" value="HATPase_dom"/>
</dbReference>
<evidence type="ECO:0000256" key="7">
    <source>
        <dbReference type="ARBA" id="ARBA00022777"/>
    </source>
</evidence>
<evidence type="ECO:0000256" key="10">
    <source>
        <dbReference type="ARBA" id="ARBA00023026"/>
    </source>
</evidence>
<dbReference type="AlphaFoldDB" id="A0A554XA03"/>
<evidence type="ECO:0000313" key="21">
    <source>
        <dbReference type="EMBL" id="TSE32680.1"/>
    </source>
</evidence>
<dbReference type="EMBL" id="VJOM01000008">
    <property type="protein sequence ID" value="TSE32680.1"/>
    <property type="molecule type" value="Genomic_DNA"/>
</dbReference>
<evidence type="ECO:0000256" key="4">
    <source>
        <dbReference type="ARBA" id="ARBA00022679"/>
    </source>
</evidence>
<keyword evidence="18" id="KW-0472">Membrane</keyword>
<dbReference type="RefSeq" id="WP_052231512.1">
    <property type="nucleotide sequence ID" value="NZ_CP083911.1"/>
</dbReference>
<dbReference type="GO" id="GO:0005524">
    <property type="term" value="F:ATP binding"/>
    <property type="evidence" value="ECO:0007669"/>
    <property type="project" value="UniProtKB-KW"/>
</dbReference>
<dbReference type="STRING" id="307486.GCA_000807215_01122"/>
<dbReference type="Gene3D" id="3.40.50.2300">
    <property type="match status" value="1"/>
</dbReference>
<comment type="function">
    <text evidence="11">Member of the two-component regulatory system BvgS/BvgA. Phosphorylates BvgA via a four-step phosphorelay in response to environmental signals.</text>
</comment>
<evidence type="ECO:0000256" key="5">
    <source>
        <dbReference type="ARBA" id="ARBA00022729"/>
    </source>
</evidence>
<comment type="catalytic activity">
    <reaction evidence="1">
        <text>ATP + protein L-histidine = ADP + protein N-phospho-L-histidine.</text>
        <dbReference type="EC" id="2.7.13.3"/>
    </reaction>
</comment>
<evidence type="ECO:0000256" key="8">
    <source>
        <dbReference type="ARBA" id="ARBA00022840"/>
    </source>
</evidence>
<dbReference type="SMART" id="SM00388">
    <property type="entry name" value="HisKA"/>
    <property type="match status" value="1"/>
</dbReference>
<dbReference type="InterPro" id="IPR036890">
    <property type="entry name" value="HATPase_C_sf"/>
</dbReference>
<dbReference type="PRINTS" id="PR00344">
    <property type="entry name" value="BCTRLSENSOR"/>
</dbReference>
<keyword evidence="9" id="KW-0902">Two-component regulatory system</keyword>
<dbReference type="Pfam" id="PF02518">
    <property type="entry name" value="HATPase_c"/>
    <property type="match status" value="1"/>
</dbReference>
<reference evidence="21 22" key="1">
    <citation type="submission" date="2019-07" db="EMBL/GenBank/DDBJ databases">
        <title>Tepidimonas taiwanensis I1-1 draft genome.</title>
        <authorList>
            <person name="Da Costa M.S."/>
            <person name="Froufe H.J.C."/>
            <person name="Egas C."/>
            <person name="Albuquerque L."/>
        </authorList>
    </citation>
    <scope>NUCLEOTIDE SEQUENCE [LARGE SCALE GENOMIC DNA]</scope>
    <source>
        <strain evidence="21 22">I1-1</strain>
    </source>
</reference>
<dbReference type="InterPro" id="IPR001789">
    <property type="entry name" value="Sig_transdc_resp-reg_receiver"/>
</dbReference>
<evidence type="ECO:0000256" key="15">
    <source>
        <dbReference type="PROSITE-ProRule" id="PRU00169"/>
    </source>
</evidence>
<dbReference type="CDD" id="cd00082">
    <property type="entry name" value="HisKA"/>
    <property type="match status" value="1"/>
</dbReference>
<dbReference type="FunFam" id="1.10.287.130:FF:000002">
    <property type="entry name" value="Two-component osmosensing histidine kinase"/>
    <property type="match status" value="1"/>
</dbReference>
<dbReference type="Gene3D" id="3.30.565.10">
    <property type="entry name" value="Histidine kinase-like ATPase, C-terminal domain"/>
    <property type="match status" value="1"/>
</dbReference>
<evidence type="ECO:0000256" key="18">
    <source>
        <dbReference type="SAM" id="Phobius"/>
    </source>
</evidence>
<evidence type="ECO:0000256" key="14">
    <source>
        <dbReference type="ARBA" id="ARBA00070152"/>
    </source>
</evidence>
<feature type="modified residue" description="4-aspartylphosphate" evidence="15">
    <location>
        <position position="576"/>
    </location>
</feature>
<feature type="transmembrane region" description="Helical" evidence="18">
    <location>
        <begin position="190"/>
        <end position="211"/>
    </location>
</feature>
<keyword evidence="18" id="KW-1133">Transmembrane helix</keyword>
<feature type="region of interest" description="Disordered" evidence="17">
    <location>
        <begin position="484"/>
        <end position="520"/>
    </location>
</feature>
<keyword evidence="16" id="KW-0175">Coiled coil</keyword>
<evidence type="ECO:0000259" key="19">
    <source>
        <dbReference type="PROSITE" id="PS50109"/>
    </source>
</evidence>
<comment type="subunit">
    <text evidence="12">At low DSF concentrations, interacts with RpfF.</text>
</comment>
<evidence type="ECO:0000256" key="13">
    <source>
        <dbReference type="ARBA" id="ARBA00068150"/>
    </source>
</evidence>
<dbReference type="CDD" id="cd17546">
    <property type="entry name" value="REC_hyHK_CKI1_RcsC-like"/>
    <property type="match status" value="1"/>
</dbReference>
<dbReference type="Pfam" id="PF00512">
    <property type="entry name" value="HisKA"/>
    <property type="match status" value="1"/>
</dbReference>
<keyword evidence="3 15" id="KW-0597">Phosphoprotein</keyword>
<dbReference type="EC" id="2.7.13.3" evidence="2"/>
<feature type="domain" description="Response regulatory" evidence="20">
    <location>
        <begin position="527"/>
        <end position="644"/>
    </location>
</feature>
<keyword evidence="7" id="KW-0418">Kinase</keyword>
<dbReference type="PANTHER" id="PTHR45339">
    <property type="entry name" value="HYBRID SIGNAL TRANSDUCTION HISTIDINE KINASE J"/>
    <property type="match status" value="1"/>
</dbReference>
<dbReference type="InterPro" id="IPR011006">
    <property type="entry name" value="CheY-like_superfamily"/>
</dbReference>
<dbReference type="FunFam" id="3.30.565.10:FF:000010">
    <property type="entry name" value="Sensor histidine kinase RcsC"/>
    <property type="match status" value="1"/>
</dbReference>
<feature type="compositionally biased region" description="Low complexity" evidence="17">
    <location>
        <begin position="501"/>
        <end position="519"/>
    </location>
</feature>
<evidence type="ECO:0000259" key="20">
    <source>
        <dbReference type="PROSITE" id="PS50110"/>
    </source>
</evidence>
<keyword evidence="6" id="KW-0547">Nucleotide-binding</keyword>
<sequence length="665" mass="71658">MTSPPPSPPPVTGAAEGRRFLIGVAVTTMLLAAGLAALLVVFLRQTRTAEESAQLQTDSMTALVFQHEREFLRLQAALALALQARQPPDWDAVMLRHEIYASRVRLLDNSPSVAALQAQPEYQALLPRLRALVHELDAALPTKDRRRLDAALERMNELGPDVQALSFTADAFLSDTVKTKLREVRRLRDAVVALMAMQIAGLLAAAAALWLRQRRQQRERAELEALNAALRAARDAAESASRTKSRFLANMSHELRTPFNGILGMLTVLDDGSLSPVQRDQIQTARASAEHLLSLLNDILDVSALEAGQVRIVPEPLDMPQLVRDVHRWLQPQAAAKGIAFDCRIDDGGTPWVEADATRVRQILINLLGNAIKFTERGQVSLTVSAQRLADDPARVRWTAVVRDTGIGIDRATQARLFQRFQQADPSITRRYGGSGLGLEISRTLARLMGGDIQVHSVPGEGSTFTATWITPVAAPDAPVSGFAAPPPSAWPTTAPPAPAPAGADGANSPAPATAPAPAGDGEARWRVLVVEDHPVNRQIVGLLLEKLGHTVVFAEDGREAVALAAQEDYDIVLMDLHMPQMDGFEATERIRALPGPRGRVPIVALTADVMDGSVQRAQAVGMDGFLGKPVQRAQLEAVMRRCVKARAGVTTPDPAAAADTPPSP</sequence>
<keyword evidence="5" id="KW-0732">Signal</keyword>
<name>A0A554XA03_9BURK</name>
<dbReference type="PANTHER" id="PTHR45339:SF3">
    <property type="entry name" value="HISTIDINE KINASE"/>
    <property type="match status" value="1"/>
</dbReference>
<evidence type="ECO:0000313" key="22">
    <source>
        <dbReference type="Proteomes" id="UP000317763"/>
    </source>
</evidence>
<proteinExistence type="predicted"/>
<keyword evidence="4 21" id="KW-0808">Transferase</keyword>
<accession>A0A554XA03</accession>
<evidence type="ECO:0000256" key="11">
    <source>
        <dbReference type="ARBA" id="ARBA00058004"/>
    </source>
</evidence>
<feature type="coiled-coil region" evidence="16">
    <location>
        <begin position="213"/>
        <end position="243"/>
    </location>
</feature>
<dbReference type="SMART" id="SM00448">
    <property type="entry name" value="REC"/>
    <property type="match status" value="1"/>
</dbReference>
<feature type="domain" description="Histidine kinase" evidence="19">
    <location>
        <begin position="250"/>
        <end position="473"/>
    </location>
</feature>
<dbReference type="SUPFAM" id="SSF47384">
    <property type="entry name" value="Homodimeric domain of signal transducing histidine kinase"/>
    <property type="match status" value="1"/>
</dbReference>
<feature type="compositionally biased region" description="Pro residues" evidence="17">
    <location>
        <begin position="485"/>
        <end position="500"/>
    </location>
</feature>
<dbReference type="Gene3D" id="1.10.287.130">
    <property type="match status" value="1"/>
</dbReference>
<evidence type="ECO:0000256" key="1">
    <source>
        <dbReference type="ARBA" id="ARBA00000085"/>
    </source>
</evidence>
<dbReference type="CDD" id="cd16922">
    <property type="entry name" value="HATPase_EvgS-ArcB-TorS-like"/>
    <property type="match status" value="1"/>
</dbReference>
<evidence type="ECO:0000256" key="3">
    <source>
        <dbReference type="ARBA" id="ARBA00022553"/>
    </source>
</evidence>
<comment type="caution">
    <text evidence="21">The sequence shown here is derived from an EMBL/GenBank/DDBJ whole genome shotgun (WGS) entry which is preliminary data.</text>
</comment>
<dbReference type="GO" id="GO:0000155">
    <property type="term" value="F:phosphorelay sensor kinase activity"/>
    <property type="evidence" value="ECO:0007669"/>
    <property type="project" value="InterPro"/>
</dbReference>
<feature type="transmembrane region" description="Helical" evidence="18">
    <location>
        <begin position="20"/>
        <end position="43"/>
    </location>
</feature>
<organism evidence="21 22">
    <name type="scientific">Tepidimonas taiwanensis</name>
    <dbReference type="NCBI Taxonomy" id="307486"/>
    <lineage>
        <taxon>Bacteria</taxon>
        <taxon>Pseudomonadati</taxon>
        <taxon>Pseudomonadota</taxon>
        <taxon>Betaproteobacteria</taxon>
        <taxon>Burkholderiales</taxon>
        <taxon>Tepidimonas</taxon>
    </lineage>
</organism>
<dbReference type="InterPro" id="IPR005467">
    <property type="entry name" value="His_kinase_dom"/>
</dbReference>
<dbReference type="InterPro" id="IPR004358">
    <property type="entry name" value="Sig_transdc_His_kin-like_C"/>
</dbReference>
<keyword evidence="18" id="KW-0812">Transmembrane</keyword>
<dbReference type="PROSITE" id="PS50110">
    <property type="entry name" value="RESPONSE_REGULATORY"/>
    <property type="match status" value="1"/>
</dbReference>
<dbReference type="PROSITE" id="PS50109">
    <property type="entry name" value="HIS_KIN"/>
    <property type="match status" value="1"/>
</dbReference>
<evidence type="ECO:0000256" key="17">
    <source>
        <dbReference type="SAM" id="MobiDB-lite"/>
    </source>
</evidence>
<dbReference type="InterPro" id="IPR003661">
    <property type="entry name" value="HisK_dim/P_dom"/>
</dbReference>
<keyword evidence="22" id="KW-1185">Reference proteome</keyword>
<dbReference type="OrthoDB" id="8577169at2"/>
<dbReference type="SMART" id="SM00387">
    <property type="entry name" value="HATPase_c"/>
    <property type="match status" value="1"/>
</dbReference>
<dbReference type="SUPFAM" id="SSF52172">
    <property type="entry name" value="CheY-like"/>
    <property type="match status" value="1"/>
</dbReference>
<evidence type="ECO:0000256" key="16">
    <source>
        <dbReference type="SAM" id="Coils"/>
    </source>
</evidence>
<keyword evidence="10" id="KW-0843">Virulence</keyword>
<keyword evidence="8" id="KW-0067">ATP-binding</keyword>
<evidence type="ECO:0000256" key="6">
    <source>
        <dbReference type="ARBA" id="ARBA00022741"/>
    </source>
</evidence>
<dbReference type="SUPFAM" id="SSF55874">
    <property type="entry name" value="ATPase domain of HSP90 chaperone/DNA topoisomerase II/histidine kinase"/>
    <property type="match status" value="1"/>
</dbReference>
<evidence type="ECO:0000256" key="2">
    <source>
        <dbReference type="ARBA" id="ARBA00012438"/>
    </source>
</evidence>
<gene>
    <name evidence="21" type="primary">rpfC_1</name>
    <name evidence="21" type="ORF">Ttaiw_01002</name>
</gene>
<evidence type="ECO:0000256" key="12">
    <source>
        <dbReference type="ARBA" id="ARBA00064003"/>
    </source>
</evidence>
<dbReference type="Proteomes" id="UP000317763">
    <property type="component" value="Unassembled WGS sequence"/>
</dbReference>
<evidence type="ECO:0000256" key="9">
    <source>
        <dbReference type="ARBA" id="ARBA00023012"/>
    </source>
</evidence>
<dbReference type="InterPro" id="IPR036097">
    <property type="entry name" value="HisK_dim/P_sf"/>
</dbReference>
<protein>
    <recommendedName>
        <fullName evidence="13">Sensory/regulatory protein RpfC</fullName>
        <ecNumber evidence="2">2.7.13.3</ecNumber>
    </recommendedName>
    <alternativeName>
        <fullName evidence="14">Virulence sensor protein BvgS</fullName>
    </alternativeName>
</protein>
<dbReference type="Pfam" id="PF00072">
    <property type="entry name" value="Response_reg"/>
    <property type="match status" value="1"/>
</dbReference>